<dbReference type="AlphaFoldDB" id="A0A6A5JZZ4"/>
<keyword evidence="7 10" id="KW-0472">Membrane</keyword>
<keyword evidence="5" id="KW-0418">Kinase</keyword>
<protein>
    <recommendedName>
        <fullName evidence="2">receptor protein-tyrosine kinase</fullName>
        <ecNumber evidence="2">2.7.10.1</ecNumber>
    </recommendedName>
</protein>
<feature type="region of interest" description="Disordered" evidence="9">
    <location>
        <begin position="183"/>
        <end position="219"/>
    </location>
</feature>
<evidence type="ECO:0000256" key="6">
    <source>
        <dbReference type="ARBA" id="ARBA00022989"/>
    </source>
</evidence>
<keyword evidence="6 10" id="KW-1133">Transmembrane helix</keyword>
<evidence type="ECO:0000256" key="3">
    <source>
        <dbReference type="ARBA" id="ARBA00022679"/>
    </source>
</evidence>
<dbReference type="GO" id="GO:0004714">
    <property type="term" value="F:transmembrane receptor protein tyrosine kinase activity"/>
    <property type="evidence" value="ECO:0007669"/>
    <property type="project" value="UniProtKB-EC"/>
</dbReference>
<keyword evidence="3" id="KW-0808">Transferase</keyword>
<dbReference type="InterPro" id="IPR051694">
    <property type="entry name" value="Immunoregulatory_rcpt-like"/>
</dbReference>
<evidence type="ECO:0000256" key="2">
    <source>
        <dbReference type="ARBA" id="ARBA00011902"/>
    </source>
</evidence>
<evidence type="ECO:0000313" key="12">
    <source>
        <dbReference type="Proteomes" id="UP000800040"/>
    </source>
</evidence>
<evidence type="ECO:0000256" key="9">
    <source>
        <dbReference type="SAM" id="MobiDB-lite"/>
    </source>
</evidence>
<evidence type="ECO:0000256" key="8">
    <source>
        <dbReference type="ARBA" id="ARBA00023137"/>
    </source>
</evidence>
<organism evidence="11 12">
    <name type="scientific">Decorospora gaudefroyi</name>
    <dbReference type="NCBI Taxonomy" id="184978"/>
    <lineage>
        <taxon>Eukaryota</taxon>
        <taxon>Fungi</taxon>
        <taxon>Dikarya</taxon>
        <taxon>Ascomycota</taxon>
        <taxon>Pezizomycotina</taxon>
        <taxon>Dothideomycetes</taxon>
        <taxon>Pleosporomycetidae</taxon>
        <taxon>Pleosporales</taxon>
        <taxon>Pleosporineae</taxon>
        <taxon>Pleosporaceae</taxon>
        <taxon>Decorospora</taxon>
    </lineage>
</organism>
<dbReference type="PANTHER" id="PTHR15549:SF26">
    <property type="entry name" value="AXIAL BUDDING PATTERN PROTEIN 2-RELATED"/>
    <property type="match status" value="1"/>
</dbReference>
<dbReference type="PANTHER" id="PTHR15549">
    <property type="entry name" value="PAIRED IMMUNOGLOBULIN-LIKE TYPE 2 RECEPTOR"/>
    <property type="match status" value="1"/>
</dbReference>
<evidence type="ECO:0000256" key="5">
    <source>
        <dbReference type="ARBA" id="ARBA00022777"/>
    </source>
</evidence>
<dbReference type="InterPro" id="IPR044912">
    <property type="entry name" value="Egfr_JX_dom"/>
</dbReference>
<reference evidence="11" key="1">
    <citation type="submission" date="2020-01" db="EMBL/GenBank/DDBJ databases">
        <authorList>
            <consortium name="DOE Joint Genome Institute"/>
            <person name="Haridas S."/>
            <person name="Albert R."/>
            <person name="Binder M."/>
            <person name="Bloem J."/>
            <person name="Labutti K."/>
            <person name="Salamov A."/>
            <person name="Andreopoulos B."/>
            <person name="Baker S.E."/>
            <person name="Barry K."/>
            <person name="Bills G."/>
            <person name="Bluhm B.H."/>
            <person name="Cannon C."/>
            <person name="Castanera R."/>
            <person name="Culley D.E."/>
            <person name="Daum C."/>
            <person name="Ezra D."/>
            <person name="Gonzalez J.B."/>
            <person name="Henrissat B."/>
            <person name="Kuo A."/>
            <person name="Liang C."/>
            <person name="Lipzen A."/>
            <person name="Lutzoni F."/>
            <person name="Magnuson J."/>
            <person name="Mondo S."/>
            <person name="Nolan M."/>
            <person name="Ohm R."/>
            <person name="Pangilinan J."/>
            <person name="Park H.-J."/>
            <person name="Ramirez L."/>
            <person name="Alfaro M."/>
            <person name="Sun H."/>
            <person name="Tritt A."/>
            <person name="Yoshinaga Y."/>
            <person name="Zwiers L.-H."/>
            <person name="Turgeon B.G."/>
            <person name="Goodwin S.B."/>
            <person name="Spatafora J.W."/>
            <person name="Crous P.W."/>
            <person name="Grigoriev I.V."/>
        </authorList>
    </citation>
    <scope>NUCLEOTIDE SEQUENCE</scope>
    <source>
        <strain evidence="11">P77</strain>
    </source>
</reference>
<feature type="transmembrane region" description="Helical" evidence="10">
    <location>
        <begin position="130"/>
        <end position="155"/>
    </location>
</feature>
<gene>
    <name evidence="11" type="ORF">BDW02DRAFT_573300</name>
</gene>
<dbReference type="EC" id="2.7.10.1" evidence="2"/>
<evidence type="ECO:0000256" key="4">
    <source>
        <dbReference type="ARBA" id="ARBA00022692"/>
    </source>
</evidence>
<evidence type="ECO:0000256" key="10">
    <source>
        <dbReference type="SAM" id="Phobius"/>
    </source>
</evidence>
<proteinExistence type="predicted"/>
<name>A0A6A5JZZ4_9PLEO</name>
<keyword evidence="4 10" id="KW-0812">Transmembrane</keyword>
<evidence type="ECO:0000313" key="11">
    <source>
        <dbReference type="EMBL" id="KAF1830159.1"/>
    </source>
</evidence>
<dbReference type="Gene3D" id="6.10.250.2930">
    <property type="match status" value="1"/>
</dbReference>
<evidence type="ECO:0000256" key="1">
    <source>
        <dbReference type="ARBA" id="ARBA00004167"/>
    </source>
</evidence>
<dbReference type="Proteomes" id="UP000800040">
    <property type="component" value="Unassembled WGS sequence"/>
</dbReference>
<sequence>MANSSFFDFHCPTGGDWYACANGSNFVGCCTTDPCTNGCVQGNIRAGGYNISHHGEWPDASCGSASDFFTCNAGDSFWGCCKSNPCAATPPATCAQGDLVPAFMERPEQFNVYASASASPTPAPSSGSNIGAIAGGVVGGLVVVAIIGAIIFFVLRKRRNQKPAGGEMGAAAMVPMMNGEKRDHSDVSVQYGGQSPPPTYSAPQDAYQTMSPSKGHPSYQQYAHNAIEPQELPADTASPAEHRYSELPANFSGVVNTRRFSELPPGARAERVSELESPEISPRPLQTEFLNDMAKRASPAQGLGLTTEEGPRKN</sequence>
<evidence type="ECO:0000256" key="7">
    <source>
        <dbReference type="ARBA" id="ARBA00023136"/>
    </source>
</evidence>
<dbReference type="GO" id="GO:0016020">
    <property type="term" value="C:membrane"/>
    <property type="evidence" value="ECO:0007669"/>
    <property type="project" value="UniProtKB-SubCell"/>
</dbReference>
<keyword evidence="12" id="KW-1185">Reference proteome</keyword>
<dbReference type="GO" id="GO:0071944">
    <property type="term" value="C:cell periphery"/>
    <property type="evidence" value="ECO:0007669"/>
    <property type="project" value="UniProtKB-ARBA"/>
</dbReference>
<feature type="region of interest" description="Disordered" evidence="9">
    <location>
        <begin position="262"/>
        <end position="314"/>
    </location>
</feature>
<dbReference type="OrthoDB" id="3692311at2759"/>
<dbReference type="EMBL" id="ML975407">
    <property type="protein sequence ID" value="KAF1830159.1"/>
    <property type="molecule type" value="Genomic_DNA"/>
</dbReference>
<accession>A0A6A5JZZ4</accession>
<feature type="compositionally biased region" description="Polar residues" evidence="9">
    <location>
        <begin position="206"/>
        <end position="219"/>
    </location>
</feature>
<keyword evidence="8" id="KW-0829">Tyrosine-protein kinase</keyword>
<comment type="subcellular location">
    <subcellularLocation>
        <location evidence="1">Membrane</location>
        <topology evidence="1">Single-pass membrane protein</topology>
    </subcellularLocation>
</comment>